<dbReference type="AlphaFoldDB" id="A0AAE0CBT7"/>
<evidence type="ECO:0000256" key="1">
    <source>
        <dbReference type="ARBA" id="ARBA00008563"/>
    </source>
</evidence>
<dbReference type="EMBL" id="LGRX02025598">
    <property type="protein sequence ID" value="KAK3252161.1"/>
    <property type="molecule type" value="Genomic_DNA"/>
</dbReference>
<evidence type="ECO:0000313" key="6">
    <source>
        <dbReference type="Proteomes" id="UP001190700"/>
    </source>
</evidence>
<dbReference type="HAMAP" id="MF_01363">
    <property type="entry name" value="Ribosomal_bL21"/>
    <property type="match status" value="1"/>
</dbReference>
<dbReference type="GO" id="GO:0003723">
    <property type="term" value="F:RNA binding"/>
    <property type="evidence" value="ECO:0007669"/>
    <property type="project" value="InterPro"/>
</dbReference>
<evidence type="ECO:0000256" key="4">
    <source>
        <dbReference type="ARBA" id="ARBA00044129"/>
    </source>
</evidence>
<organism evidence="5 6">
    <name type="scientific">Cymbomonas tetramitiformis</name>
    <dbReference type="NCBI Taxonomy" id="36881"/>
    <lineage>
        <taxon>Eukaryota</taxon>
        <taxon>Viridiplantae</taxon>
        <taxon>Chlorophyta</taxon>
        <taxon>Pyramimonadophyceae</taxon>
        <taxon>Pyramimonadales</taxon>
        <taxon>Pyramimonadaceae</taxon>
        <taxon>Cymbomonas</taxon>
    </lineage>
</organism>
<dbReference type="Proteomes" id="UP001190700">
    <property type="component" value="Unassembled WGS sequence"/>
</dbReference>
<dbReference type="NCBIfam" id="TIGR00061">
    <property type="entry name" value="L21"/>
    <property type="match status" value="1"/>
</dbReference>
<dbReference type="PANTHER" id="PTHR21349:SF0">
    <property type="entry name" value="LARGE RIBOSOMAL SUBUNIT PROTEIN BL21M"/>
    <property type="match status" value="1"/>
</dbReference>
<evidence type="ECO:0000256" key="2">
    <source>
        <dbReference type="ARBA" id="ARBA00022980"/>
    </source>
</evidence>
<name>A0AAE0CBT7_9CHLO</name>
<dbReference type="InterPro" id="IPR001787">
    <property type="entry name" value="Ribosomal_bL21"/>
</dbReference>
<evidence type="ECO:0000313" key="5">
    <source>
        <dbReference type="EMBL" id="KAK3252161.1"/>
    </source>
</evidence>
<reference evidence="5 6" key="1">
    <citation type="journal article" date="2015" name="Genome Biol. Evol.">
        <title>Comparative Genomics of a Bacterivorous Green Alga Reveals Evolutionary Causalities and Consequences of Phago-Mixotrophic Mode of Nutrition.</title>
        <authorList>
            <person name="Burns J.A."/>
            <person name="Paasch A."/>
            <person name="Narechania A."/>
            <person name="Kim E."/>
        </authorList>
    </citation>
    <scope>NUCLEOTIDE SEQUENCE [LARGE SCALE GENOMIC DNA]</scope>
    <source>
        <strain evidence="5 6">PLY_AMNH</strain>
    </source>
</reference>
<accession>A0AAE0CBT7</accession>
<dbReference type="GO" id="GO:0005737">
    <property type="term" value="C:cytoplasm"/>
    <property type="evidence" value="ECO:0007669"/>
    <property type="project" value="UniProtKB-ARBA"/>
</dbReference>
<protein>
    <recommendedName>
        <fullName evidence="4">Large ribosomal subunit protein bL21m</fullName>
    </recommendedName>
</protein>
<keyword evidence="2" id="KW-0689">Ribosomal protein</keyword>
<dbReference type="GO" id="GO:1990904">
    <property type="term" value="C:ribonucleoprotein complex"/>
    <property type="evidence" value="ECO:0007669"/>
    <property type="project" value="UniProtKB-KW"/>
</dbReference>
<sequence>MQTATTSKISAAIARPVKTYDKYSAVVACRPVASIPSATARLTLGHSTSCECVKCGFRSAVADSSFLGSFNSRASYRKISTKAMAEEEPVVEETTIEVEEVEEVAAAQAAPAAPVSAFDAVIEVGGTQQLVSEGRFYSCNSLKVEPGTTIAFERVLAVKDGDNLKIGQPYVSGAKVMATVLENYKGKKEIVYKMKPKKHTRSKRGHRQHLTKFLVTSVTP</sequence>
<dbReference type="SUPFAM" id="SSF141091">
    <property type="entry name" value="L21p-like"/>
    <property type="match status" value="1"/>
</dbReference>
<dbReference type="InterPro" id="IPR036164">
    <property type="entry name" value="bL21-like_sf"/>
</dbReference>
<comment type="caution">
    <text evidence="5">The sequence shown here is derived from an EMBL/GenBank/DDBJ whole genome shotgun (WGS) entry which is preliminary data.</text>
</comment>
<dbReference type="PANTHER" id="PTHR21349">
    <property type="entry name" value="50S RIBOSOMAL PROTEIN L21"/>
    <property type="match status" value="1"/>
</dbReference>
<keyword evidence="3" id="KW-0687">Ribonucleoprotein</keyword>
<dbReference type="GO" id="GO:0005840">
    <property type="term" value="C:ribosome"/>
    <property type="evidence" value="ECO:0007669"/>
    <property type="project" value="UniProtKB-KW"/>
</dbReference>
<dbReference type="InterPro" id="IPR028909">
    <property type="entry name" value="bL21-like"/>
</dbReference>
<comment type="similarity">
    <text evidence="1">Belongs to the bacterial ribosomal protein bL21 family.</text>
</comment>
<evidence type="ECO:0000256" key="3">
    <source>
        <dbReference type="ARBA" id="ARBA00023274"/>
    </source>
</evidence>
<proteinExistence type="inferred from homology"/>
<dbReference type="Pfam" id="PF00829">
    <property type="entry name" value="Ribosomal_L21p"/>
    <property type="match status" value="1"/>
</dbReference>
<gene>
    <name evidence="5" type="ORF">CYMTET_38540</name>
</gene>
<dbReference type="GO" id="GO:0003735">
    <property type="term" value="F:structural constituent of ribosome"/>
    <property type="evidence" value="ECO:0007669"/>
    <property type="project" value="InterPro"/>
</dbReference>
<keyword evidence="6" id="KW-1185">Reference proteome</keyword>
<dbReference type="GO" id="GO:0006412">
    <property type="term" value="P:translation"/>
    <property type="evidence" value="ECO:0007669"/>
    <property type="project" value="InterPro"/>
</dbReference>